<accession>A0A183PWG5</accession>
<name>A0A183PWG5_9TREM</name>
<dbReference type="GO" id="GO:0046872">
    <property type="term" value="F:metal ion binding"/>
    <property type="evidence" value="ECO:0007669"/>
    <property type="project" value="UniProtKB-KW"/>
</dbReference>
<keyword evidence="1" id="KW-0479">Metal-binding</keyword>
<reference evidence="4 5" key="1">
    <citation type="submission" date="2018-11" db="EMBL/GenBank/DDBJ databases">
        <authorList>
            <consortium name="Pathogen Informatics"/>
        </authorList>
    </citation>
    <scope>NUCLEOTIDE SEQUENCE [LARGE SCALE GENOMIC DNA]</scope>
    <source>
        <strain>Denwood</strain>
        <strain evidence="5">Zambia</strain>
    </source>
</reference>
<keyword evidence="5" id="KW-1185">Reference proteome</keyword>
<dbReference type="AlphaFoldDB" id="A0A183PWG5"/>
<gene>
    <name evidence="4" type="ORF">SMTD_LOCUS18701</name>
</gene>
<organism evidence="4 5">
    <name type="scientific">Schistosoma mattheei</name>
    <dbReference type="NCBI Taxonomy" id="31246"/>
    <lineage>
        <taxon>Eukaryota</taxon>
        <taxon>Metazoa</taxon>
        <taxon>Spiralia</taxon>
        <taxon>Lophotrochozoa</taxon>
        <taxon>Platyhelminthes</taxon>
        <taxon>Trematoda</taxon>
        <taxon>Digenea</taxon>
        <taxon>Strigeidida</taxon>
        <taxon>Schistosomatoidea</taxon>
        <taxon>Schistosomatidae</taxon>
        <taxon>Schistosoma</taxon>
    </lineage>
</organism>
<dbReference type="InterPro" id="IPR001781">
    <property type="entry name" value="Znf_LIM"/>
</dbReference>
<dbReference type="Proteomes" id="UP000269396">
    <property type="component" value="Unassembled WGS sequence"/>
</dbReference>
<evidence type="ECO:0000256" key="3">
    <source>
        <dbReference type="ARBA" id="ARBA00023038"/>
    </source>
</evidence>
<dbReference type="Pfam" id="PF00412">
    <property type="entry name" value="LIM"/>
    <property type="match status" value="1"/>
</dbReference>
<keyword evidence="3" id="KW-0440">LIM domain</keyword>
<evidence type="ECO:0000313" key="5">
    <source>
        <dbReference type="Proteomes" id="UP000269396"/>
    </source>
</evidence>
<dbReference type="STRING" id="31246.A0A183PWG5"/>
<dbReference type="PROSITE" id="PS50023">
    <property type="entry name" value="LIM_DOMAIN_2"/>
    <property type="match status" value="1"/>
</dbReference>
<dbReference type="SMART" id="SM00132">
    <property type="entry name" value="LIM"/>
    <property type="match status" value="1"/>
</dbReference>
<dbReference type="Gene3D" id="2.10.110.10">
    <property type="entry name" value="Cysteine Rich Protein"/>
    <property type="match status" value="1"/>
</dbReference>
<evidence type="ECO:0000256" key="2">
    <source>
        <dbReference type="ARBA" id="ARBA00022833"/>
    </source>
</evidence>
<keyword evidence="2" id="KW-0862">Zinc</keyword>
<sequence length="133" mass="15691">MNLTTYKVLHQFDHFFIVLLQQIRIPENVARLFGPRKGSSYCYICQKRLYQLERVRISGYYLHKDCLRCSTCDTLLNKDSVKCVSSKKTNEKDLFYCHLHVPLENGLNERKVDLIESRYNKSEASLKARLQGR</sequence>
<proteinExistence type="predicted"/>
<dbReference type="SUPFAM" id="SSF57716">
    <property type="entry name" value="Glucocorticoid receptor-like (DNA-binding domain)"/>
    <property type="match status" value="1"/>
</dbReference>
<protein>
    <submittedName>
        <fullName evidence="4">Uncharacterized protein</fullName>
    </submittedName>
</protein>
<evidence type="ECO:0000256" key="1">
    <source>
        <dbReference type="ARBA" id="ARBA00022723"/>
    </source>
</evidence>
<dbReference type="EMBL" id="UZAL01040961">
    <property type="protein sequence ID" value="VDP77821.1"/>
    <property type="molecule type" value="Genomic_DNA"/>
</dbReference>
<evidence type="ECO:0000313" key="4">
    <source>
        <dbReference type="EMBL" id="VDP77821.1"/>
    </source>
</evidence>